<proteinExistence type="predicted"/>
<dbReference type="AlphaFoldDB" id="A0A7T8HJ56"/>
<evidence type="ECO:0000313" key="2">
    <source>
        <dbReference type="EMBL" id="QQP50872.1"/>
    </source>
</evidence>
<organism evidence="2 3">
    <name type="scientific">Caligus rogercresseyi</name>
    <name type="common">Sea louse</name>
    <dbReference type="NCBI Taxonomy" id="217165"/>
    <lineage>
        <taxon>Eukaryota</taxon>
        <taxon>Metazoa</taxon>
        <taxon>Ecdysozoa</taxon>
        <taxon>Arthropoda</taxon>
        <taxon>Crustacea</taxon>
        <taxon>Multicrustacea</taxon>
        <taxon>Hexanauplia</taxon>
        <taxon>Copepoda</taxon>
        <taxon>Siphonostomatoida</taxon>
        <taxon>Caligidae</taxon>
        <taxon>Caligus</taxon>
    </lineage>
</organism>
<sequence length="137" mass="16013">MLTNKKKPMLRVKSNIFFEDEPRKVRAGAIMDSDLKRLQVERDFLDGVSRAIKPKEEVLSEKEARMKRLNKKKKVKTQHKPKCELLQFTEDTLGFIDSRKQFWASLAINKGHNVNEAETSSKKEKSRKPQLKTLKED</sequence>
<name>A0A7T8HJ56_CALRO</name>
<evidence type="ECO:0000313" key="3">
    <source>
        <dbReference type="Proteomes" id="UP000595437"/>
    </source>
</evidence>
<protein>
    <submittedName>
        <fullName evidence="2">Uncharacterized protein</fullName>
    </submittedName>
</protein>
<dbReference type="EMBL" id="CP045896">
    <property type="protein sequence ID" value="QQP50872.1"/>
    <property type="molecule type" value="Genomic_DNA"/>
</dbReference>
<keyword evidence="3" id="KW-1185">Reference proteome</keyword>
<reference evidence="3" key="1">
    <citation type="submission" date="2021-01" db="EMBL/GenBank/DDBJ databases">
        <title>Caligus Genome Assembly.</title>
        <authorList>
            <person name="Gallardo-Escarate C."/>
        </authorList>
    </citation>
    <scope>NUCLEOTIDE SEQUENCE [LARGE SCALE GENOMIC DNA]</scope>
</reference>
<evidence type="ECO:0000256" key="1">
    <source>
        <dbReference type="SAM" id="MobiDB-lite"/>
    </source>
</evidence>
<feature type="compositionally biased region" description="Basic and acidic residues" evidence="1">
    <location>
        <begin position="113"/>
        <end position="123"/>
    </location>
</feature>
<dbReference type="Proteomes" id="UP000595437">
    <property type="component" value="Chromosome 7"/>
</dbReference>
<feature type="region of interest" description="Disordered" evidence="1">
    <location>
        <begin position="113"/>
        <end position="137"/>
    </location>
</feature>
<accession>A0A7T8HJ56</accession>
<gene>
    <name evidence="2" type="ORF">FKW44_012020</name>
</gene>